<dbReference type="Gene3D" id="2.70.210.12">
    <property type="entry name" value="GTP1/OBG domain"/>
    <property type="match status" value="1"/>
</dbReference>
<dbReference type="SUPFAM" id="SSF82051">
    <property type="entry name" value="Obg GTP-binding protein N-terminal domain"/>
    <property type="match status" value="1"/>
</dbReference>
<keyword evidence="6" id="KW-0539">Nucleus</keyword>
<dbReference type="Pfam" id="PF01018">
    <property type="entry name" value="GTP1_OBG"/>
    <property type="match status" value="1"/>
</dbReference>
<proteinExistence type="inferred from homology"/>
<sequence>MVVVSPSLFAKLRKLSRKYLRHGFRDSLKVFVSGGSGGNGLPKFGGVGGKGGDVNVIAKEEVTLDDVYKKNKSKRYVAESGRHSSHNFILGVAGENNNFEVPVGVTLYDENGKKIGELNNGGEELLVARGGLGGHKKNGYKGLPGISHNVRLDLKLIADIGLVGFPNAGKSTLLKAISHAKPRIASYPFTTLRPNLGIIEYKDFRQISMADLPGLIEGAYANKGMGHKFLKHVERTKLLLMIVDINGFQLSPQYPHRDCMETIMLLNKELEMYDETLLSKPSMILINKMDSEGAKEKFIEVKDKIRNFSDFVKDYSNEEMRPENPIKFCDIMCISAKESSSDVAMVKEKLRHLLDVFAELEESENDSKNMYDDLKKNMQVKGPVLV</sequence>
<comment type="similarity">
    <text evidence="2">Belongs to the TRAFAC class OBG-HflX-like GTPase superfamily. OBG GTPase family.</text>
</comment>
<dbReference type="InterPro" id="IPR036726">
    <property type="entry name" value="GTP1_OBG_dom_sf"/>
</dbReference>
<evidence type="ECO:0000256" key="4">
    <source>
        <dbReference type="ARBA" id="ARBA00022741"/>
    </source>
</evidence>
<keyword evidence="3" id="KW-0690">Ribosome biogenesis</keyword>
<protein>
    <recommendedName>
        <fullName evidence="11">GTP-binding protein 10</fullName>
    </recommendedName>
</protein>
<dbReference type="PROSITE" id="PS51883">
    <property type="entry name" value="OBG"/>
    <property type="match status" value="1"/>
</dbReference>
<evidence type="ECO:0000256" key="1">
    <source>
        <dbReference type="ARBA" id="ARBA00004604"/>
    </source>
</evidence>
<evidence type="ECO:0000256" key="6">
    <source>
        <dbReference type="ARBA" id="ARBA00023242"/>
    </source>
</evidence>
<dbReference type="CDD" id="cd01898">
    <property type="entry name" value="Obg"/>
    <property type="match status" value="1"/>
</dbReference>
<dbReference type="GO" id="GO:0042254">
    <property type="term" value="P:ribosome biogenesis"/>
    <property type="evidence" value="ECO:0007669"/>
    <property type="project" value="UniProtKB-UniRule"/>
</dbReference>
<dbReference type="PROSITE" id="PS51710">
    <property type="entry name" value="G_OBG"/>
    <property type="match status" value="1"/>
</dbReference>
<evidence type="ECO:0000256" key="5">
    <source>
        <dbReference type="ARBA" id="ARBA00023134"/>
    </source>
</evidence>
<dbReference type="InterPro" id="IPR027417">
    <property type="entry name" value="P-loop_NTPase"/>
</dbReference>
<keyword evidence="5" id="KW-0342">GTP-binding</keyword>
<dbReference type="GO" id="GO:0005739">
    <property type="term" value="C:mitochondrion"/>
    <property type="evidence" value="ECO:0007669"/>
    <property type="project" value="TreeGrafter"/>
</dbReference>
<dbReference type="Pfam" id="PF01926">
    <property type="entry name" value="MMR_HSR1"/>
    <property type="match status" value="1"/>
</dbReference>
<dbReference type="InterPro" id="IPR006169">
    <property type="entry name" value="GTP1_OBG_dom"/>
</dbReference>
<evidence type="ECO:0000259" key="8">
    <source>
        <dbReference type="PROSITE" id="PS51883"/>
    </source>
</evidence>
<dbReference type="AlphaFoldDB" id="A0A9P0FJS9"/>
<dbReference type="InterPro" id="IPR006073">
    <property type="entry name" value="GTP-bd"/>
</dbReference>
<reference evidence="9" key="1">
    <citation type="submission" date="2021-12" db="EMBL/GenBank/DDBJ databases">
        <authorList>
            <person name="King R."/>
        </authorList>
    </citation>
    <scope>NUCLEOTIDE SEQUENCE</scope>
</reference>
<evidence type="ECO:0000259" key="7">
    <source>
        <dbReference type="PROSITE" id="PS51710"/>
    </source>
</evidence>
<dbReference type="InterPro" id="IPR031167">
    <property type="entry name" value="G_OBG"/>
</dbReference>
<organism evidence="9 10">
    <name type="scientific">Brassicogethes aeneus</name>
    <name type="common">Rape pollen beetle</name>
    <name type="synonym">Meligethes aeneus</name>
    <dbReference type="NCBI Taxonomy" id="1431903"/>
    <lineage>
        <taxon>Eukaryota</taxon>
        <taxon>Metazoa</taxon>
        <taxon>Ecdysozoa</taxon>
        <taxon>Arthropoda</taxon>
        <taxon>Hexapoda</taxon>
        <taxon>Insecta</taxon>
        <taxon>Pterygota</taxon>
        <taxon>Neoptera</taxon>
        <taxon>Endopterygota</taxon>
        <taxon>Coleoptera</taxon>
        <taxon>Polyphaga</taxon>
        <taxon>Cucujiformia</taxon>
        <taxon>Nitidulidae</taxon>
        <taxon>Meligethinae</taxon>
        <taxon>Brassicogethes</taxon>
    </lineage>
</organism>
<dbReference type="GO" id="GO:0005730">
    <property type="term" value="C:nucleolus"/>
    <property type="evidence" value="ECO:0007669"/>
    <property type="project" value="UniProtKB-SubCell"/>
</dbReference>
<feature type="domain" description="OBG-type G" evidence="7">
    <location>
        <begin position="158"/>
        <end position="354"/>
    </location>
</feature>
<dbReference type="SUPFAM" id="SSF52540">
    <property type="entry name" value="P-loop containing nucleoside triphosphate hydrolases"/>
    <property type="match status" value="1"/>
</dbReference>
<dbReference type="PANTHER" id="PTHR11702:SF43">
    <property type="entry name" value="GTP-BINDING PROTEIN 10"/>
    <property type="match status" value="1"/>
</dbReference>
<evidence type="ECO:0000313" key="10">
    <source>
        <dbReference type="Proteomes" id="UP001154078"/>
    </source>
</evidence>
<dbReference type="PRINTS" id="PR00326">
    <property type="entry name" value="GTP1OBG"/>
</dbReference>
<evidence type="ECO:0008006" key="11">
    <source>
        <dbReference type="Google" id="ProtNLM"/>
    </source>
</evidence>
<dbReference type="OrthoDB" id="347018at2759"/>
<keyword evidence="4" id="KW-0547">Nucleotide-binding</keyword>
<dbReference type="GO" id="GO:0000287">
    <property type="term" value="F:magnesium ion binding"/>
    <property type="evidence" value="ECO:0007669"/>
    <property type="project" value="InterPro"/>
</dbReference>
<accession>A0A9P0FJS9</accession>
<keyword evidence="10" id="KW-1185">Reference proteome</keyword>
<dbReference type="InterPro" id="IPR014100">
    <property type="entry name" value="GTP-bd_Obg/CgtA"/>
</dbReference>
<dbReference type="Proteomes" id="UP001154078">
    <property type="component" value="Chromosome 5"/>
</dbReference>
<dbReference type="InterPro" id="IPR045086">
    <property type="entry name" value="OBG_GTPase"/>
</dbReference>
<dbReference type="EMBL" id="OV121136">
    <property type="protein sequence ID" value="CAH0556661.1"/>
    <property type="molecule type" value="Genomic_DNA"/>
</dbReference>
<dbReference type="PIRSF" id="PIRSF002401">
    <property type="entry name" value="GTP_bd_Obg/CgtA"/>
    <property type="match status" value="1"/>
</dbReference>
<name>A0A9P0FJS9_BRAAE</name>
<feature type="domain" description="Obg" evidence="8">
    <location>
        <begin position="22"/>
        <end position="157"/>
    </location>
</feature>
<dbReference type="PANTHER" id="PTHR11702">
    <property type="entry name" value="DEVELOPMENTALLY REGULATED GTP-BINDING PROTEIN-RELATED"/>
    <property type="match status" value="1"/>
</dbReference>
<dbReference type="Gene3D" id="3.40.50.300">
    <property type="entry name" value="P-loop containing nucleotide triphosphate hydrolases"/>
    <property type="match status" value="1"/>
</dbReference>
<comment type="subcellular location">
    <subcellularLocation>
        <location evidence="1">Nucleus</location>
        <location evidence="1">Nucleolus</location>
    </subcellularLocation>
</comment>
<evidence type="ECO:0000256" key="2">
    <source>
        <dbReference type="ARBA" id="ARBA00007699"/>
    </source>
</evidence>
<evidence type="ECO:0000313" key="9">
    <source>
        <dbReference type="EMBL" id="CAH0556661.1"/>
    </source>
</evidence>
<dbReference type="GO" id="GO:0003924">
    <property type="term" value="F:GTPase activity"/>
    <property type="evidence" value="ECO:0007669"/>
    <property type="project" value="InterPro"/>
</dbReference>
<gene>
    <name evidence="9" type="ORF">MELIAE_LOCUS7556</name>
</gene>
<dbReference type="GO" id="GO:0005525">
    <property type="term" value="F:GTP binding"/>
    <property type="evidence" value="ECO:0007669"/>
    <property type="project" value="UniProtKB-KW"/>
</dbReference>
<evidence type="ECO:0000256" key="3">
    <source>
        <dbReference type="ARBA" id="ARBA00022517"/>
    </source>
</evidence>